<reference evidence="1" key="1">
    <citation type="submission" date="2021-10" db="EMBL/GenBank/DDBJ databases">
        <title>Tamlana sargassums sp. nov., and Tamlana laminarinivorans sp. nov., two new bacteria isolated from the brown alga.</title>
        <authorList>
            <person name="Li J."/>
        </authorList>
    </citation>
    <scope>NUCLEOTIDE SEQUENCE</scope>
    <source>
        <strain evidence="1">PT2-4</strain>
    </source>
</reference>
<accession>A0A9X1L2I5</accession>
<dbReference type="Proteomes" id="UP001139199">
    <property type="component" value="Unassembled WGS sequence"/>
</dbReference>
<organism evidence="1 2">
    <name type="scientific">Neotamlana laminarinivorans</name>
    <dbReference type="NCBI Taxonomy" id="2883124"/>
    <lineage>
        <taxon>Bacteria</taxon>
        <taxon>Pseudomonadati</taxon>
        <taxon>Bacteroidota</taxon>
        <taxon>Flavobacteriia</taxon>
        <taxon>Flavobacteriales</taxon>
        <taxon>Flavobacteriaceae</taxon>
        <taxon>Neotamlana</taxon>
    </lineage>
</organism>
<proteinExistence type="predicted"/>
<gene>
    <name evidence="1" type="ORF">LG649_00120</name>
</gene>
<keyword evidence="2" id="KW-1185">Reference proteome</keyword>
<sequence>MKYKVLNIIIIFVCISCDDIIEVSDISNQRVNILAPKSGTVIETTTVNFSWEAIIEAESYNLQIATPSFSNAQQILLDSLVTTTSFEHQLDYGDYQWRVRAENSAYQTAYTEQSFSVDANLDTDISEEEVVLLSPADNVSYGTTDTINFSWETVQGADEYVFQIATPNFDSATEIIENQTQTSLSFTASNLSEGSYQWRVKAVNTDFETLYTTYSFTIED</sequence>
<dbReference type="InterPro" id="IPR036116">
    <property type="entry name" value="FN3_sf"/>
</dbReference>
<dbReference type="InterPro" id="IPR013783">
    <property type="entry name" value="Ig-like_fold"/>
</dbReference>
<comment type="caution">
    <text evidence="1">The sequence shown here is derived from an EMBL/GenBank/DDBJ whole genome shotgun (WGS) entry which is preliminary data.</text>
</comment>
<dbReference type="RefSeq" id="WP_226539508.1">
    <property type="nucleotide sequence ID" value="NZ_JAJAPW010000001.1"/>
</dbReference>
<evidence type="ECO:0000313" key="2">
    <source>
        <dbReference type="Proteomes" id="UP001139199"/>
    </source>
</evidence>
<dbReference type="AlphaFoldDB" id="A0A9X1L2I5"/>
<dbReference type="EMBL" id="JAJAPW010000001">
    <property type="protein sequence ID" value="MCB4797232.1"/>
    <property type="molecule type" value="Genomic_DNA"/>
</dbReference>
<dbReference type="SUPFAM" id="SSF49265">
    <property type="entry name" value="Fibronectin type III"/>
    <property type="match status" value="2"/>
</dbReference>
<evidence type="ECO:0008006" key="3">
    <source>
        <dbReference type="Google" id="ProtNLM"/>
    </source>
</evidence>
<dbReference type="Gene3D" id="2.60.40.10">
    <property type="entry name" value="Immunoglobulins"/>
    <property type="match status" value="2"/>
</dbReference>
<name>A0A9X1L2I5_9FLAO</name>
<evidence type="ECO:0000313" key="1">
    <source>
        <dbReference type="EMBL" id="MCB4797232.1"/>
    </source>
</evidence>
<protein>
    <recommendedName>
        <fullName evidence="3">Fibronectin type-III domain-containing protein</fullName>
    </recommendedName>
</protein>